<proteinExistence type="predicted"/>
<name>G0N3X5_CAEBE</name>
<protein>
    <recommendedName>
        <fullName evidence="3">F-box associated domain-containing protein</fullName>
    </recommendedName>
</protein>
<dbReference type="Proteomes" id="UP000008068">
    <property type="component" value="Unassembled WGS sequence"/>
</dbReference>
<dbReference type="OMA" id="QHENAFK"/>
<evidence type="ECO:0008006" key="3">
    <source>
        <dbReference type="Google" id="ProtNLM"/>
    </source>
</evidence>
<keyword evidence="2" id="KW-1185">Reference proteome</keyword>
<dbReference type="InParanoid" id="G0N3X5"/>
<gene>
    <name evidence="1" type="ORF">CAEBREN_08817</name>
</gene>
<reference evidence="2" key="1">
    <citation type="submission" date="2011-07" db="EMBL/GenBank/DDBJ databases">
        <authorList>
            <consortium name="Caenorhabditis brenneri Sequencing and Analysis Consortium"/>
            <person name="Wilson R.K."/>
        </authorList>
    </citation>
    <scope>NUCLEOTIDE SEQUENCE [LARGE SCALE GENOMIC DNA]</scope>
    <source>
        <strain evidence="2">PB2801</strain>
    </source>
</reference>
<dbReference type="OrthoDB" id="5905796at2759"/>
<dbReference type="EMBL" id="GL379835">
    <property type="protein sequence ID" value="EGT51837.1"/>
    <property type="molecule type" value="Genomic_DNA"/>
</dbReference>
<dbReference type="HOGENOM" id="CLU_044397_2_0_1"/>
<evidence type="ECO:0000313" key="2">
    <source>
        <dbReference type="Proteomes" id="UP000008068"/>
    </source>
</evidence>
<sequence>MKNWKKLSIYGGTISSDDLKMIMDAALSHRTFESKVEEMPLNFQHENAFKFFYQNYNDARWVQIEDLYGLRKLRHVLLCQNLFTHEQLKSFVNYWVNSDIDMFRSIQIRRIEGLDFENVVDGLIGLQGSDPNYKLFLTLSKSRSNKRNKTMLTIRYNVRVKCFLLKAWGVNEKYTSSRIATENKNFENVGKILTLLHKKKELEARLEAATMFRANEEAKMELIENINGTIAELSEFNVIFVDGKVTHELF</sequence>
<organism evidence="2">
    <name type="scientific">Caenorhabditis brenneri</name>
    <name type="common">Nematode worm</name>
    <dbReference type="NCBI Taxonomy" id="135651"/>
    <lineage>
        <taxon>Eukaryota</taxon>
        <taxon>Metazoa</taxon>
        <taxon>Ecdysozoa</taxon>
        <taxon>Nematoda</taxon>
        <taxon>Chromadorea</taxon>
        <taxon>Rhabditida</taxon>
        <taxon>Rhabditina</taxon>
        <taxon>Rhabditomorpha</taxon>
        <taxon>Rhabditoidea</taxon>
        <taxon>Rhabditidae</taxon>
        <taxon>Peloderinae</taxon>
        <taxon>Caenorhabditis</taxon>
    </lineage>
</organism>
<evidence type="ECO:0000313" key="1">
    <source>
        <dbReference type="EMBL" id="EGT51837.1"/>
    </source>
</evidence>
<accession>G0N3X5</accession>
<dbReference type="AlphaFoldDB" id="G0N3X5"/>